<accession>A0ABT3J874</accession>
<name>A0ABT3J874_9RHOB</name>
<evidence type="ECO:0000313" key="1">
    <source>
        <dbReference type="EMBL" id="MCW3783866.1"/>
    </source>
</evidence>
<sequence>MLRQLEKDVGLADLSRAERDILLAAHSLCDRPGDIISSEKIRGHRLVRSLAQATFYRAVRTLLGLGLFERAPASKAKSYVIRGDLIDHDRQSP</sequence>
<protein>
    <submittedName>
        <fullName evidence="1">Uncharacterized protein</fullName>
    </submittedName>
</protein>
<comment type="caution">
    <text evidence="1">The sequence shown here is derived from an EMBL/GenBank/DDBJ whole genome shotgun (WGS) entry which is preliminary data.</text>
</comment>
<organism evidence="1 2">
    <name type="scientific">Defluviimonas salinarum</name>
    <dbReference type="NCBI Taxonomy" id="2992147"/>
    <lineage>
        <taxon>Bacteria</taxon>
        <taxon>Pseudomonadati</taxon>
        <taxon>Pseudomonadota</taxon>
        <taxon>Alphaproteobacteria</taxon>
        <taxon>Rhodobacterales</taxon>
        <taxon>Paracoccaceae</taxon>
        <taxon>Albidovulum</taxon>
    </lineage>
</organism>
<keyword evidence="2" id="KW-1185">Reference proteome</keyword>
<dbReference type="RefSeq" id="WP_264773244.1">
    <property type="nucleotide sequence ID" value="NZ_JAPDOG010000026.1"/>
</dbReference>
<dbReference type="Proteomes" id="UP001207582">
    <property type="component" value="Unassembled WGS sequence"/>
</dbReference>
<dbReference type="EMBL" id="JAPDOG010000026">
    <property type="protein sequence ID" value="MCW3783866.1"/>
    <property type="molecule type" value="Genomic_DNA"/>
</dbReference>
<reference evidence="1 2" key="1">
    <citation type="submission" date="2022-10" db="EMBL/GenBank/DDBJ databases">
        <title>Defluviimonas sp. CAU 1641 isolated from mud.</title>
        <authorList>
            <person name="Kim W."/>
        </authorList>
    </citation>
    <scope>NUCLEOTIDE SEQUENCE [LARGE SCALE GENOMIC DNA]</scope>
    <source>
        <strain evidence="1 2">CAU 1641</strain>
    </source>
</reference>
<evidence type="ECO:0000313" key="2">
    <source>
        <dbReference type="Proteomes" id="UP001207582"/>
    </source>
</evidence>
<proteinExistence type="predicted"/>
<gene>
    <name evidence="1" type="ORF">OM960_20210</name>
</gene>